<dbReference type="Pfam" id="PF07883">
    <property type="entry name" value="Cupin_2"/>
    <property type="match status" value="1"/>
</dbReference>
<dbReference type="AlphaFoldDB" id="A0A917P4U0"/>
<gene>
    <name evidence="2" type="ORF">GCM10010121_085010</name>
</gene>
<dbReference type="SUPFAM" id="SSF51182">
    <property type="entry name" value="RmlC-like cupins"/>
    <property type="match status" value="1"/>
</dbReference>
<dbReference type="InterPro" id="IPR013096">
    <property type="entry name" value="Cupin_2"/>
</dbReference>
<evidence type="ECO:0000313" key="3">
    <source>
        <dbReference type="Proteomes" id="UP000657574"/>
    </source>
</evidence>
<keyword evidence="3" id="KW-1185">Reference proteome</keyword>
<dbReference type="PANTHER" id="PTHR36440">
    <property type="entry name" value="PUTATIVE (AFU_ORTHOLOGUE AFUA_8G07350)-RELATED"/>
    <property type="match status" value="1"/>
</dbReference>
<name>A0A917P4U0_9ACTN</name>
<evidence type="ECO:0000259" key="1">
    <source>
        <dbReference type="Pfam" id="PF07883"/>
    </source>
</evidence>
<dbReference type="EMBL" id="BMQA01000067">
    <property type="protein sequence ID" value="GGJ61450.1"/>
    <property type="molecule type" value="Genomic_DNA"/>
</dbReference>
<accession>A0A917P4U0</accession>
<feature type="domain" description="Cupin type-2" evidence="1">
    <location>
        <begin position="49"/>
        <end position="115"/>
    </location>
</feature>
<protein>
    <recommendedName>
        <fullName evidence="1">Cupin type-2 domain-containing protein</fullName>
    </recommendedName>
</protein>
<proteinExistence type="predicted"/>
<dbReference type="PANTHER" id="PTHR36440:SF1">
    <property type="entry name" value="PUTATIVE (AFU_ORTHOLOGUE AFUA_8G07350)-RELATED"/>
    <property type="match status" value="1"/>
</dbReference>
<reference evidence="2" key="1">
    <citation type="journal article" date="2014" name="Int. J. Syst. Evol. Microbiol.">
        <title>Complete genome sequence of Corynebacterium casei LMG S-19264T (=DSM 44701T), isolated from a smear-ripened cheese.</title>
        <authorList>
            <consortium name="US DOE Joint Genome Institute (JGI-PGF)"/>
            <person name="Walter F."/>
            <person name="Albersmeier A."/>
            <person name="Kalinowski J."/>
            <person name="Ruckert C."/>
        </authorList>
    </citation>
    <scope>NUCLEOTIDE SEQUENCE</scope>
    <source>
        <strain evidence="2">JCM 3086</strain>
    </source>
</reference>
<dbReference type="InterPro" id="IPR011051">
    <property type="entry name" value="RmlC_Cupin_sf"/>
</dbReference>
<comment type="caution">
    <text evidence="2">The sequence shown here is derived from an EMBL/GenBank/DDBJ whole genome shotgun (WGS) entry which is preliminary data.</text>
</comment>
<reference evidence="2" key="2">
    <citation type="submission" date="2020-09" db="EMBL/GenBank/DDBJ databases">
        <authorList>
            <person name="Sun Q."/>
            <person name="Ohkuma M."/>
        </authorList>
    </citation>
    <scope>NUCLEOTIDE SEQUENCE</scope>
    <source>
        <strain evidence="2">JCM 3086</strain>
    </source>
</reference>
<dbReference type="Proteomes" id="UP000657574">
    <property type="component" value="Unassembled WGS sequence"/>
</dbReference>
<organism evidence="2 3">
    <name type="scientific">Streptomyces brasiliensis</name>
    <dbReference type="NCBI Taxonomy" id="1954"/>
    <lineage>
        <taxon>Bacteria</taxon>
        <taxon>Bacillati</taxon>
        <taxon>Actinomycetota</taxon>
        <taxon>Actinomycetes</taxon>
        <taxon>Kitasatosporales</taxon>
        <taxon>Streptomycetaceae</taxon>
        <taxon>Streptomyces</taxon>
    </lineage>
</organism>
<sequence length="168" mass="18422">MFELTPQALADALGRRDAPLLPCLPGVQSRLLMHGSDTEGRFSLVQHLLDPRALGAPVHRRAREDAYVHALSGEVWALSNGEERKAAAGERIHQQRGQWHAFWNRGDEPASVLEIIAPAGFEKFFGDCGAISGPVDENVLSEMAVGYGAEFDWSATSDVVRRNALSFR</sequence>
<dbReference type="Gene3D" id="2.60.120.10">
    <property type="entry name" value="Jelly Rolls"/>
    <property type="match status" value="1"/>
</dbReference>
<dbReference type="InterPro" id="IPR053146">
    <property type="entry name" value="QDO-like"/>
</dbReference>
<dbReference type="InterPro" id="IPR014710">
    <property type="entry name" value="RmlC-like_jellyroll"/>
</dbReference>
<evidence type="ECO:0000313" key="2">
    <source>
        <dbReference type="EMBL" id="GGJ61450.1"/>
    </source>
</evidence>